<dbReference type="Pfam" id="PF14522">
    <property type="entry name" value="Cytochrome_C7"/>
    <property type="match status" value="1"/>
</dbReference>
<dbReference type="SUPFAM" id="SSF49879">
    <property type="entry name" value="SMAD/FHA domain"/>
    <property type="match status" value="1"/>
</dbReference>
<dbReference type="SUPFAM" id="SSF48695">
    <property type="entry name" value="Multiheme cytochromes"/>
    <property type="match status" value="2"/>
</dbReference>
<dbReference type="InterPro" id="IPR008984">
    <property type="entry name" value="SMAD_FHA_dom_sf"/>
</dbReference>
<dbReference type="Gene3D" id="2.60.200.20">
    <property type="match status" value="1"/>
</dbReference>
<evidence type="ECO:0000313" key="5">
    <source>
        <dbReference type="Proteomes" id="UP000249524"/>
    </source>
</evidence>
<evidence type="ECO:0000256" key="1">
    <source>
        <dbReference type="ARBA" id="ARBA00022729"/>
    </source>
</evidence>
<dbReference type="Gene3D" id="3.90.10.10">
    <property type="entry name" value="Cytochrome C3"/>
    <property type="match status" value="2"/>
</dbReference>
<comment type="caution">
    <text evidence="4">The sequence shown here is derived from an EMBL/GenBank/DDBJ whole genome shotgun (WGS) entry which is preliminary data.</text>
</comment>
<proteinExistence type="predicted"/>
<keyword evidence="2" id="KW-1133">Transmembrane helix</keyword>
<gene>
    <name evidence="4" type="ORF">DJ019_00610</name>
</gene>
<dbReference type="AlphaFoldDB" id="A0A328BN74"/>
<keyword evidence="2" id="KW-0472">Membrane</keyword>
<organism evidence="4 5">
    <name type="scientific">Phenylobacterium kunshanense</name>
    <dbReference type="NCBI Taxonomy" id="1445034"/>
    <lineage>
        <taxon>Bacteria</taxon>
        <taxon>Pseudomonadati</taxon>
        <taxon>Pseudomonadota</taxon>
        <taxon>Alphaproteobacteria</taxon>
        <taxon>Caulobacterales</taxon>
        <taxon>Caulobacteraceae</taxon>
        <taxon>Phenylobacterium</taxon>
    </lineage>
</organism>
<dbReference type="InterPro" id="IPR029467">
    <property type="entry name" value="Cyt_c7-like"/>
</dbReference>
<feature type="domain" description="Cytochrome c7-like" evidence="3">
    <location>
        <begin position="538"/>
        <end position="590"/>
    </location>
</feature>
<feature type="transmembrane region" description="Helical" evidence="2">
    <location>
        <begin position="141"/>
        <end position="161"/>
    </location>
</feature>
<dbReference type="OrthoDB" id="7387371at2"/>
<dbReference type="CDD" id="cd00060">
    <property type="entry name" value="FHA"/>
    <property type="match status" value="1"/>
</dbReference>
<dbReference type="InterPro" id="IPR051829">
    <property type="entry name" value="Multiheme_Cytochr_ET"/>
</dbReference>
<dbReference type="PANTHER" id="PTHR35038:SF10">
    <property type="entry name" value="HIGH-MOLECULAR-WEIGHT CYTOCHROME C"/>
    <property type="match status" value="1"/>
</dbReference>
<dbReference type="RefSeq" id="WP_111274055.1">
    <property type="nucleotide sequence ID" value="NZ_QFYS01000001.1"/>
</dbReference>
<dbReference type="CDD" id="cd08168">
    <property type="entry name" value="Cytochrom_C3"/>
    <property type="match status" value="1"/>
</dbReference>
<evidence type="ECO:0000259" key="3">
    <source>
        <dbReference type="Pfam" id="PF14522"/>
    </source>
</evidence>
<protein>
    <recommendedName>
        <fullName evidence="3">Cytochrome c7-like domain-containing protein</fullName>
    </recommendedName>
</protein>
<dbReference type="InterPro" id="IPR036280">
    <property type="entry name" value="Multihaem_cyt_sf"/>
</dbReference>
<accession>A0A328BN74</accession>
<evidence type="ECO:0000313" key="4">
    <source>
        <dbReference type="EMBL" id="RAK68563.1"/>
    </source>
</evidence>
<dbReference type="PANTHER" id="PTHR35038">
    <property type="entry name" value="DISSIMILATORY SULFITE REDUCTASE SIRA"/>
    <property type="match status" value="1"/>
</dbReference>
<reference evidence="4 5" key="1">
    <citation type="submission" date="2018-05" db="EMBL/GenBank/DDBJ databases">
        <authorList>
            <person name="Lanie J.A."/>
            <person name="Ng W.-L."/>
            <person name="Kazmierczak K.M."/>
            <person name="Andrzejewski T.M."/>
            <person name="Davidsen T.M."/>
            <person name="Wayne K.J."/>
            <person name="Tettelin H."/>
            <person name="Glass J.I."/>
            <person name="Rusch D."/>
            <person name="Podicherti R."/>
            <person name="Tsui H.-C.T."/>
            <person name="Winkler M.E."/>
        </authorList>
    </citation>
    <scope>NUCLEOTIDE SEQUENCE [LARGE SCALE GENOMIC DNA]</scope>
    <source>
        <strain evidence="4 5">BUT-10</strain>
    </source>
</reference>
<dbReference type="EMBL" id="QFYS01000001">
    <property type="protein sequence ID" value="RAK68563.1"/>
    <property type="molecule type" value="Genomic_DNA"/>
</dbReference>
<keyword evidence="1" id="KW-0732">Signal</keyword>
<dbReference type="Proteomes" id="UP000249524">
    <property type="component" value="Unassembled WGS sequence"/>
</dbReference>
<keyword evidence="5" id="KW-1185">Reference proteome</keyword>
<keyword evidence="2" id="KW-0812">Transmembrane</keyword>
<name>A0A328BN74_9CAUL</name>
<evidence type="ECO:0000256" key="2">
    <source>
        <dbReference type="SAM" id="Phobius"/>
    </source>
</evidence>
<sequence length="618" mass="65851">MAQEFHLRLITQRAGGGDPIVRDRSISGGEATIGRAETNDIVLADLTIDLAHARMRFSGPGRVRIEAVGGQTFQVGGREVQGADLDISARPEVVFGSYTVAFGPAPDDDALVIVTREEDEHHLSPSDFSLKAQVFGRRRMSWILGAGILLLCLVLPLVAVLSGSKLLINPQKQWQAGALSKSHAFLQDDCKACHANAFVAVRDDTCQSCHDATPGMAEKALARSRDLGSPFKPLLVADHAPRERLSDGTPPPKGLGAIGFYAQTLLGHPTDRCASCHIEHTPAGKGPDPQAPLSDKPKLAVVHDCESCHTDLSKRLESTSIANTPDKRFPNFEHAPFKAMIVTEAGPKPKFQRAPLTSAQAPTEKNGLIFPHDLHMDPLGGVARQAIDLGKGAGYGAALECASCHRPDAGGKAFRPIEMERDCGSCHSLAFVREGGQLRYLPHGELQKVVDTLAGRTLIAPGAERARPRILRASIYTASGASAYRAAFSPGGACYDCHTITWEGDTVRMAPVSLTQRYLPKGGFDHSVPEHGGPGTSKKGGFKCADCHAAKTSDRTADVLIPDIAKCATCHGKTTAQIAAADDADCTTCHAFHRPGQATPTPGHPPLKALQWTKVASR</sequence>